<dbReference type="AlphaFoldDB" id="A0A6N1VF64"/>
<sequence length="157" mass="16788">MIRTSSRLLAVVLLAGAVAGCQTDSIDSAFALGNNANGQGDLASRKIAFARKQFAAGNYGLAEKNFRLAVEATPENGEAWLGLAAAYDQLGRFDLSDRAYDRLIKLAGRKPAILNNQGYSYILRGDMDKARRILADAMALAPGNPIIEGNWKLATEG</sequence>
<evidence type="ECO:0000256" key="2">
    <source>
        <dbReference type="SAM" id="SignalP"/>
    </source>
</evidence>
<evidence type="ECO:0000313" key="4">
    <source>
        <dbReference type="Proteomes" id="UP000509367"/>
    </source>
</evidence>
<dbReference type="Pfam" id="PF13181">
    <property type="entry name" value="TPR_8"/>
    <property type="match status" value="1"/>
</dbReference>
<evidence type="ECO:0000256" key="1">
    <source>
        <dbReference type="PROSITE-ProRule" id="PRU00339"/>
    </source>
</evidence>
<gene>
    <name evidence="3" type="ORF">HTY61_04610</name>
</gene>
<dbReference type="SMART" id="SM00028">
    <property type="entry name" value="TPR"/>
    <property type="match status" value="3"/>
</dbReference>
<dbReference type="PROSITE" id="PS51257">
    <property type="entry name" value="PROKAR_LIPOPROTEIN"/>
    <property type="match status" value="1"/>
</dbReference>
<proteinExistence type="predicted"/>
<feature type="chain" id="PRO_5026880950" evidence="2">
    <location>
        <begin position="20"/>
        <end position="157"/>
    </location>
</feature>
<dbReference type="EMBL" id="CP054836">
    <property type="protein sequence ID" value="QKV17789.1"/>
    <property type="molecule type" value="Genomic_DNA"/>
</dbReference>
<feature type="repeat" description="TPR" evidence="1">
    <location>
        <begin position="111"/>
        <end position="144"/>
    </location>
</feature>
<organism evidence="3 4">
    <name type="scientific">Oricola thermophila</name>
    <dbReference type="NCBI Taxonomy" id="2742145"/>
    <lineage>
        <taxon>Bacteria</taxon>
        <taxon>Pseudomonadati</taxon>
        <taxon>Pseudomonadota</taxon>
        <taxon>Alphaproteobacteria</taxon>
        <taxon>Hyphomicrobiales</taxon>
        <taxon>Ahrensiaceae</taxon>
        <taxon>Oricola</taxon>
    </lineage>
</organism>
<dbReference type="KEGG" id="orm:HTY61_04610"/>
<name>A0A6N1VF64_9HYPH</name>
<dbReference type="Proteomes" id="UP000509367">
    <property type="component" value="Chromosome"/>
</dbReference>
<reference evidence="3 4" key="1">
    <citation type="submission" date="2020-06" db="EMBL/GenBank/DDBJ databases">
        <title>Oricola thermophila sp. nov. isolated from a tidal sediments.</title>
        <authorList>
            <person name="Kwon K.K."/>
            <person name="Yang S.-H."/>
            <person name="Park M.-J."/>
        </authorList>
    </citation>
    <scope>NUCLEOTIDE SEQUENCE [LARGE SCALE GENOMIC DNA]</scope>
    <source>
        <strain evidence="3 4">MEBiC13590</strain>
    </source>
</reference>
<dbReference type="InterPro" id="IPR019734">
    <property type="entry name" value="TPR_rpt"/>
</dbReference>
<dbReference type="Gene3D" id="1.25.40.10">
    <property type="entry name" value="Tetratricopeptide repeat domain"/>
    <property type="match status" value="1"/>
</dbReference>
<dbReference type="Pfam" id="PF14559">
    <property type="entry name" value="TPR_19"/>
    <property type="match status" value="1"/>
</dbReference>
<dbReference type="RefSeq" id="WP_175275686.1">
    <property type="nucleotide sequence ID" value="NZ_CP054836.1"/>
</dbReference>
<keyword evidence="2" id="KW-0732">Signal</keyword>
<dbReference type="SUPFAM" id="SSF48452">
    <property type="entry name" value="TPR-like"/>
    <property type="match status" value="1"/>
</dbReference>
<protein>
    <submittedName>
        <fullName evidence="3">Tetratricopeptide repeat protein</fullName>
    </submittedName>
</protein>
<keyword evidence="1" id="KW-0802">TPR repeat</keyword>
<accession>A0A6N1VF64</accession>
<feature type="signal peptide" evidence="2">
    <location>
        <begin position="1"/>
        <end position="19"/>
    </location>
</feature>
<dbReference type="InterPro" id="IPR011990">
    <property type="entry name" value="TPR-like_helical_dom_sf"/>
</dbReference>
<evidence type="ECO:0000313" key="3">
    <source>
        <dbReference type="EMBL" id="QKV17789.1"/>
    </source>
</evidence>
<dbReference type="PROSITE" id="PS50005">
    <property type="entry name" value="TPR"/>
    <property type="match status" value="1"/>
</dbReference>
<keyword evidence="4" id="KW-1185">Reference proteome</keyword>